<protein>
    <submittedName>
        <fullName evidence="2">Uncharacterized protein</fullName>
    </submittedName>
</protein>
<name>A0A1J8QI51_9AGAM</name>
<feature type="compositionally biased region" description="Polar residues" evidence="1">
    <location>
        <begin position="34"/>
        <end position="46"/>
    </location>
</feature>
<reference evidence="2 3" key="1">
    <citation type="submission" date="2016-03" db="EMBL/GenBank/DDBJ databases">
        <title>Comparative genomics of the ectomycorrhizal sister species Rhizopogon vinicolor and Rhizopogon vesiculosus (Basidiomycota: Boletales) reveals a divergence of the mating type B locus.</title>
        <authorList>
            <person name="Mujic A.B."/>
            <person name="Kuo A."/>
            <person name="Tritt A."/>
            <person name="Lipzen A."/>
            <person name="Chen C."/>
            <person name="Johnson J."/>
            <person name="Sharma A."/>
            <person name="Barry K."/>
            <person name="Grigoriev I.V."/>
            <person name="Spatafora J.W."/>
        </authorList>
    </citation>
    <scope>NUCLEOTIDE SEQUENCE [LARGE SCALE GENOMIC DNA]</scope>
    <source>
        <strain evidence="2 3">AM-OR11-056</strain>
    </source>
</reference>
<gene>
    <name evidence="2" type="ORF">AZE42_13325</name>
</gene>
<sequence length="55" mass="6220">MVRYGQYPQGHRKTDHKGQPAMWRRSIEPFPPTHLSTWDSSSTLAKTTVPPTPAS</sequence>
<dbReference type="EMBL" id="LVVM01004375">
    <property type="protein sequence ID" value="OJA13080.1"/>
    <property type="molecule type" value="Genomic_DNA"/>
</dbReference>
<organism evidence="2 3">
    <name type="scientific">Rhizopogon vesiculosus</name>
    <dbReference type="NCBI Taxonomy" id="180088"/>
    <lineage>
        <taxon>Eukaryota</taxon>
        <taxon>Fungi</taxon>
        <taxon>Dikarya</taxon>
        <taxon>Basidiomycota</taxon>
        <taxon>Agaricomycotina</taxon>
        <taxon>Agaricomycetes</taxon>
        <taxon>Agaricomycetidae</taxon>
        <taxon>Boletales</taxon>
        <taxon>Suillineae</taxon>
        <taxon>Rhizopogonaceae</taxon>
        <taxon>Rhizopogon</taxon>
    </lineage>
</organism>
<accession>A0A1J8QI51</accession>
<dbReference type="AlphaFoldDB" id="A0A1J8QI51"/>
<evidence type="ECO:0000313" key="3">
    <source>
        <dbReference type="Proteomes" id="UP000183567"/>
    </source>
</evidence>
<comment type="caution">
    <text evidence="2">The sequence shown here is derived from an EMBL/GenBank/DDBJ whole genome shotgun (WGS) entry which is preliminary data.</text>
</comment>
<evidence type="ECO:0000313" key="2">
    <source>
        <dbReference type="EMBL" id="OJA13080.1"/>
    </source>
</evidence>
<dbReference type="Proteomes" id="UP000183567">
    <property type="component" value="Unassembled WGS sequence"/>
</dbReference>
<evidence type="ECO:0000256" key="1">
    <source>
        <dbReference type="SAM" id="MobiDB-lite"/>
    </source>
</evidence>
<feature type="region of interest" description="Disordered" evidence="1">
    <location>
        <begin position="1"/>
        <end position="55"/>
    </location>
</feature>
<keyword evidence="3" id="KW-1185">Reference proteome</keyword>
<proteinExistence type="predicted"/>